<dbReference type="GO" id="GO:0043565">
    <property type="term" value="F:sequence-specific DNA binding"/>
    <property type="evidence" value="ECO:0007669"/>
    <property type="project" value="InterPro"/>
</dbReference>
<dbReference type="Gene3D" id="1.10.10.10">
    <property type="entry name" value="Winged helix-like DNA-binding domain superfamily/Winged helix DNA-binding domain"/>
    <property type="match status" value="1"/>
</dbReference>
<dbReference type="RefSeq" id="WP_047764530.1">
    <property type="nucleotide sequence ID" value="NZ_LAQL01000007.1"/>
</dbReference>
<evidence type="ECO:0000256" key="4">
    <source>
        <dbReference type="ARBA" id="ARBA00023163"/>
    </source>
</evidence>
<dbReference type="Pfam" id="PF01037">
    <property type="entry name" value="AsnC_trans_reg"/>
    <property type="match status" value="1"/>
</dbReference>
<dbReference type="FunFam" id="1.10.10.10:FF:000186">
    <property type="entry name" value="AsnC family transcriptional regulator"/>
    <property type="match status" value="1"/>
</dbReference>
<keyword evidence="4" id="KW-0804">Transcription</keyword>
<dbReference type="GO" id="GO:0043200">
    <property type="term" value="P:response to amino acid"/>
    <property type="evidence" value="ECO:0007669"/>
    <property type="project" value="TreeGrafter"/>
</dbReference>
<dbReference type="GO" id="GO:0005829">
    <property type="term" value="C:cytosol"/>
    <property type="evidence" value="ECO:0007669"/>
    <property type="project" value="TreeGrafter"/>
</dbReference>
<organism evidence="6 7">
    <name type="scientific">Kiloniella spongiae</name>
    <dbReference type="NCBI Taxonomy" id="1489064"/>
    <lineage>
        <taxon>Bacteria</taxon>
        <taxon>Pseudomonadati</taxon>
        <taxon>Pseudomonadota</taxon>
        <taxon>Alphaproteobacteria</taxon>
        <taxon>Rhodospirillales</taxon>
        <taxon>Kiloniellaceae</taxon>
        <taxon>Kiloniella</taxon>
    </lineage>
</organism>
<dbReference type="PANTHER" id="PTHR30154:SF0">
    <property type="entry name" value="LEUCINE-RESPONSIVE REGULATORY PROTEIN"/>
    <property type="match status" value="1"/>
</dbReference>
<evidence type="ECO:0000313" key="6">
    <source>
        <dbReference type="EMBL" id="KLN60563.1"/>
    </source>
</evidence>
<dbReference type="Gene3D" id="3.30.70.920">
    <property type="match status" value="1"/>
</dbReference>
<dbReference type="InterPro" id="IPR011008">
    <property type="entry name" value="Dimeric_a/b-barrel"/>
</dbReference>
<dbReference type="STRING" id="1489064.WH96_12770"/>
<dbReference type="OrthoDB" id="9813313at2"/>
<evidence type="ECO:0000256" key="1">
    <source>
        <dbReference type="ARBA" id="ARBA00023015"/>
    </source>
</evidence>
<dbReference type="InterPro" id="IPR019887">
    <property type="entry name" value="Tscrpt_reg_AsnC/Lrp_C"/>
</dbReference>
<gene>
    <name evidence="6" type="ORF">WH96_12770</name>
</gene>
<accession>A0A0H2MDX1</accession>
<keyword evidence="2" id="KW-0238">DNA-binding</keyword>
<dbReference type="SUPFAM" id="SSF46785">
    <property type="entry name" value="Winged helix' DNA-binding domain"/>
    <property type="match status" value="1"/>
</dbReference>
<keyword evidence="3" id="KW-0010">Activator</keyword>
<dbReference type="PATRIC" id="fig|1489064.4.peg.3878"/>
<evidence type="ECO:0000313" key="7">
    <source>
        <dbReference type="Proteomes" id="UP000035444"/>
    </source>
</evidence>
<name>A0A0H2MDX1_9PROT</name>
<evidence type="ECO:0000259" key="5">
    <source>
        <dbReference type="PROSITE" id="PS50956"/>
    </source>
</evidence>
<comment type="caution">
    <text evidence="6">The sequence shown here is derived from an EMBL/GenBank/DDBJ whole genome shotgun (WGS) entry which is preliminary data.</text>
</comment>
<dbReference type="AlphaFoldDB" id="A0A0H2MDX1"/>
<dbReference type="InterPro" id="IPR036390">
    <property type="entry name" value="WH_DNA-bd_sf"/>
</dbReference>
<dbReference type="InterPro" id="IPR036388">
    <property type="entry name" value="WH-like_DNA-bd_sf"/>
</dbReference>
<dbReference type="PRINTS" id="PR00033">
    <property type="entry name" value="HTHASNC"/>
</dbReference>
<dbReference type="InterPro" id="IPR011991">
    <property type="entry name" value="ArsR-like_HTH"/>
</dbReference>
<feature type="domain" description="HTH asnC-type" evidence="5">
    <location>
        <begin position="6"/>
        <end position="67"/>
    </location>
</feature>
<dbReference type="CDD" id="cd00090">
    <property type="entry name" value="HTH_ARSR"/>
    <property type="match status" value="1"/>
</dbReference>
<evidence type="ECO:0000256" key="2">
    <source>
        <dbReference type="ARBA" id="ARBA00023125"/>
    </source>
</evidence>
<dbReference type="EMBL" id="LAQL01000007">
    <property type="protein sequence ID" value="KLN60563.1"/>
    <property type="molecule type" value="Genomic_DNA"/>
</dbReference>
<dbReference type="PROSITE" id="PS50956">
    <property type="entry name" value="HTH_ASNC_2"/>
    <property type="match status" value="1"/>
</dbReference>
<dbReference type="InterPro" id="IPR000485">
    <property type="entry name" value="AsnC-type_HTH_dom"/>
</dbReference>
<sequence>MSEKKLDRIDRNILRVLQEDGRVSNVELARRVNLSPTPCLERVKRLEQSNYIKGYMATLNPVKINASLLVYVQITLEKTTSAAFEEFKKSMMEIPEVLECHMVSGGFDYLIKVRAADMAEYRGILGDKLAATPWVSQTHSYVVMEEVKNTNILAVKDNF</sequence>
<dbReference type="Proteomes" id="UP000035444">
    <property type="component" value="Unassembled WGS sequence"/>
</dbReference>
<dbReference type="PANTHER" id="PTHR30154">
    <property type="entry name" value="LEUCINE-RESPONSIVE REGULATORY PROTEIN"/>
    <property type="match status" value="1"/>
</dbReference>
<dbReference type="SMART" id="SM00344">
    <property type="entry name" value="HTH_ASNC"/>
    <property type="match status" value="1"/>
</dbReference>
<protein>
    <submittedName>
        <fullName evidence="6">ArsR family transcriptional regulator</fullName>
    </submittedName>
</protein>
<evidence type="ECO:0000256" key="3">
    <source>
        <dbReference type="ARBA" id="ARBA00023159"/>
    </source>
</evidence>
<reference evidence="6 7" key="1">
    <citation type="submission" date="2015-03" db="EMBL/GenBank/DDBJ databases">
        <title>Genome Sequence of Kiloniella spongiae MEBiC09566, isolated from a marine sponge.</title>
        <authorList>
            <person name="Shao Z."/>
            <person name="Wang L."/>
            <person name="Li X."/>
        </authorList>
    </citation>
    <scope>NUCLEOTIDE SEQUENCE [LARGE SCALE GENOMIC DNA]</scope>
    <source>
        <strain evidence="6 7">MEBiC09566</strain>
    </source>
</reference>
<proteinExistence type="predicted"/>
<dbReference type="Pfam" id="PF13412">
    <property type="entry name" value="HTH_24"/>
    <property type="match status" value="1"/>
</dbReference>
<dbReference type="InterPro" id="IPR019888">
    <property type="entry name" value="Tscrpt_reg_AsnC-like"/>
</dbReference>
<dbReference type="SUPFAM" id="SSF54909">
    <property type="entry name" value="Dimeric alpha+beta barrel"/>
    <property type="match status" value="1"/>
</dbReference>
<keyword evidence="1" id="KW-0805">Transcription regulation</keyword>
<dbReference type="GO" id="GO:0006355">
    <property type="term" value="P:regulation of DNA-templated transcription"/>
    <property type="evidence" value="ECO:0007669"/>
    <property type="project" value="UniProtKB-ARBA"/>
</dbReference>
<keyword evidence="7" id="KW-1185">Reference proteome</keyword>